<reference evidence="4 5" key="1">
    <citation type="submission" date="2017-07" db="EMBL/GenBank/DDBJ databases">
        <title>Leptospira spp. isolated from tropical soils.</title>
        <authorList>
            <person name="Thibeaux R."/>
            <person name="Iraola G."/>
            <person name="Ferres I."/>
            <person name="Bierque E."/>
            <person name="Girault D."/>
            <person name="Soupe-Gilbert M.-E."/>
            <person name="Picardeau M."/>
            <person name="Goarant C."/>
        </authorList>
    </citation>
    <scope>NUCLEOTIDE SEQUENCE [LARGE SCALE GENOMIC DNA]</scope>
    <source>
        <strain evidence="3 5">FH1-B-B1</strain>
        <strain evidence="2 4">FH1-B-C1</strain>
    </source>
</reference>
<comment type="caution">
    <text evidence="3">The sequence shown here is derived from an EMBL/GenBank/DDBJ whole genome shotgun (WGS) entry which is preliminary data.</text>
</comment>
<dbReference type="SUPFAM" id="SSF88723">
    <property type="entry name" value="PIN domain-like"/>
    <property type="match status" value="1"/>
</dbReference>
<dbReference type="InterPro" id="IPR002716">
    <property type="entry name" value="PIN_dom"/>
</dbReference>
<evidence type="ECO:0000313" key="2">
    <source>
        <dbReference type="EMBL" id="PJZ70821.1"/>
    </source>
</evidence>
<evidence type="ECO:0000313" key="5">
    <source>
        <dbReference type="Proteomes" id="UP000231990"/>
    </source>
</evidence>
<dbReference type="Pfam" id="PF01850">
    <property type="entry name" value="PIN"/>
    <property type="match status" value="1"/>
</dbReference>
<proteinExistence type="predicted"/>
<protein>
    <submittedName>
        <fullName evidence="3">VapC toxin family PIN domain ribonuclease</fullName>
    </submittedName>
</protein>
<dbReference type="InterPro" id="IPR029060">
    <property type="entry name" value="PIN-like_dom_sf"/>
</dbReference>
<dbReference type="Proteomes" id="UP000231962">
    <property type="component" value="Unassembled WGS sequence"/>
</dbReference>
<evidence type="ECO:0000259" key="1">
    <source>
        <dbReference type="Pfam" id="PF01850"/>
    </source>
</evidence>
<gene>
    <name evidence="2" type="ORF">CH360_04735</name>
    <name evidence="3" type="ORF">CH373_06005</name>
</gene>
<dbReference type="CDD" id="cd18686">
    <property type="entry name" value="PIN_VapC-like"/>
    <property type="match status" value="1"/>
</dbReference>
<organism evidence="3 5">
    <name type="scientific">Leptospira perolatii</name>
    <dbReference type="NCBI Taxonomy" id="2023191"/>
    <lineage>
        <taxon>Bacteria</taxon>
        <taxon>Pseudomonadati</taxon>
        <taxon>Spirochaetota</taxon>
        <taxon>Spirochaetia</taxon>
        <taxon>Leptospirales</taxon>
        <taxon>Leptospiraceae</taxon>
        <taxon>Leptospira</taxon>
    </lineage>
</organism>
<dbReference type="AlphaFoldDB" id="A0A2M9ZNS8"/>
<dbReference type="EMBL" id="NPDZ01000003">
    <property type="protein sequence ID" value="PJZ73717.1"/>
    <property type="molecule type" value="Genomic_DNA"/>
</dbReference>
<accession>A0A2M9ZNS8</accession>
<name>A0A2M9ZNS8_9LEPT</name>
<dbReference type="OrthoDB" id="199285at2"/>
<dbReference type="RefSeq" id="WP_100712825.1">
    <property type="nucleotide sequence ID" value="NZ_NPDY01000002.1"/>
</dbReference>
<dbReference type="Proteomes" id="UP000231990">
    <property type="component" value="Unassembled WGS sequence"/>
</dbReference>
<evidence type="ECO:0000313" key="4">
    <source>
        <dbReference type="Proteomes" id="UP000231962"/>
    </source>
</evidence>
<feature type="domain" description="PIN" evidence="1">
    <location>
        <begin position="3"/>
        <end position="116"/>
    </location>
</feature>
<evidence type="ECO:0000313" key="3">
    <source>
        <dbReference type="EMBL" id="PJZ73717.1"/>
    </source>
</evidence>
<sequence>MNIVDSSGWLEYFAGTKRSDLFSEAIERTDKLLIPTISLYEVFKKIYIERDEDSALKAIAHMQQGTVIDLDASISIFAAKLSKDHKLPMADSIILATARKYSAMLWTQDEDFNGLDGVKYFPKK</sequence>
<dbReference type="EMBL" id="NPDY01000002">
    <property type="protein sequence ID" value="PJZ70821.1"/>
    <property type="molecule type" value="Genomic_DNA"/>
</dbReference>
<keyword evidence="4" id="KW-1185">Reference proteome</keyword>
<dbReference type="Gene3D" id="3.40.50.1010">
    <property type="entry name" value="5'-nuclease"/>
    <property type="match status" value="1"/>
</dbReference>